<evidence type="ECO:0000256" key="9">
    <source>
        <dbReference type="ARBA" id="ARBA00022833"/>
    </source>
</evidence>
<keyword evidence="10" id="KW-0067">ATP-binding</keyword>
<dbReference type="InterPro" id="IPR003959">
    <property type="entry name" value="ATPase_AAA_core"/>
</dbReference>
<reference evidence="17 18" key="1">
    <citation type="submission" date="2019-12" db="EMBL/GenBank/DDBJ databases">
        <authorList>
            <person name="Alioto T."/>
            <person name="Alioto T."/>
            <person name="Gomez Garrido J."/>
        </authorList>
    </citation>
    <scope>NUCLEOTIDE SEQUENCE [LARGE SCALE GENOMIC DNA]</scope>
</reference>
<organism evidence="17 18">
    <name type="scientific">Olea europaea subsp. europaea</name>
    <dbReference type="NCBI Taxonomy" id="158383"/>
    <lineage>
        <taxon>Eukaryota</taxon>
        <taxon>Viridiplantae</taxon>
        <taxon>Streptophyta</taxon>
        <taxon>Embryophyta</taxon>
        <taxon>Tracheophyta</taxon>
        <taxon>Spermatophyta</taxon>
        <taxon>Magnoliopsida</taxon>
        <taxon>eudicotyledons</taxon>
        <taxon>Gunneridae</taxon>
        <taxon>Pentapetalae</taxon>
        <taxon>asterids</taxon>
        <taxon>lamiids</taxon>
        <taxon>Lamiales</taxon>
        <taxon>Oleaceae</taxon>
        <taxon>Oleeae</taxon>
        <taxon>Olea</taxon>
    </lineage>
</organism>
<dbReference type="AlphaFoldDB" id="A0A8S0S0N9"/>
<comment type="function">
    <text evidence="14">Probable ATP-dependent zinc metallopeptidase. Involved in the assembly and/or stability of the complexes I and V of the mitochondrial oxidative phosphorylation system.</text>
</comment>
<keyword evidence="7" id="KW-0547">Nucleotide-binding</keyword>
<dbReference type="GO" id="GO:0034982">
    <property type="term" value="P:mitochondrial protein processing"/>
    <property type="evidence" value="ECO:0007669"/>
    <property type="project" value="TreeGrafter"/>
</dbReference>
<dbReference type="OrthoDB" id="1413014at2759"/>
<evidence type="ECO:0000256" key="6">
    <source>
        <dbReference type="ARBA" id="ARBA00022723"/>
    </source>
</evidence>
<evidence type="ECO:0000256" key="14">
    <source>
        <dbReference type="ARBA" id="ARBA00057665"/>
    </source>
</evidence>
<dbReference type="FunFam" id="3.40.50.300:FF:000001">
    <property type="entry name" value="ATP-dependent zinc metalloprotease FtsH"/>
    <property type="match status" value="1"/>
</dbReference>
<dbReference type="SMART" id="SM00382">
    <property type="entry name" value="AAA"/>
    <property type="match status" value="1"/>
</dbReference>
<dbReference type="GO" id="GO:0004222">
    <property type="term" value="F:metalloendopeptidase activity"/>
    <property type="evidence" value="ECO:0007669"/>
    <property type="project" value="InterPro"/>
</dbReference>
<keyword evidence="5" id="KW-0645">Protease</keyword>
<dbReference type="Gene3D" id="1.20.58.760">
    <property type="entry name" value="Peptidase M41"/>
    <property type="match status" value="1"/>
</dbReference>
<feature type="region of interest" description="Disordered" evidence="15">
    <location>
        <begin position="197"/>
        <end position="216"/>
    </location>
</feature>
<protein>
    <submittedName>
        <fullName evidence="17">ATP-dependent zinc metalloprotease FTSH 10, mitochondrial-like</fullName>
    </submittedName>
</protein>
<dbReference type="NCBIfam" id="TIGR01241">
    <property type="entry name" value="FtsH_fam"/>
    <property type="match status" value="1"/>
</dbReference>
<comment type="cofactor">
    <cofactor evidence="1">
        <name>Zn(2+)</name>
        <dbReference type="ChEBI" id="CHEBI:29105"/>
    </cofactor>
</comment>
<dbReference type="InterPro" id="IPR037219">
    <property type="entry name" value="Peptidase_M41-like"/>
</dbReference>
<dbReference type="SUPFAM" id="SSF140990">
    <property type="entry name" value="FtsH protease domain-like"/>
    <property type="match status" value="1"/>
</dbReference>
<keyword evidence="6" id="KW-0479">Metal-binding</keyword>
<keyword evidence="9" id="KW-0862">Zinc</keyword>
<feature type="region of interest" description="Disordered" evidence="15">
    <location>
        <begin position="101"/>
        <end position="132"/>
    </location>
</feature>
<comment type="similarity">
    <text evidence="3">In the C-terminal section; belongs to the peptidase M41 family.</text>
</comment>
<evidence type="ECO:0000256" key="11">
    <source>
        <dbReference type="ARBA" id="ARBA00022946"/>
    </source>
</evidence>
<dbReference type="Gene3D" id="3.40.50.300">
    <property type="entry name" value="P-loop containing nucleotide triphosphate hydrolases"/>
    <property type="match status" value="1"/>
</dbReference>
<dbReference type="Pfam" id="PF06480">
    <property type="entry name" value="FtsH_ext"/>
    <property type="match status" value="1"/>
</dbReference>
<dbReference type="InterPro" id="IPR003960">
    <property type="entry name" value="ATPase_AAA_CS"/>
</dbReference>
<dbReference type="FunFam" id="1.10.8.60:FF:000019">
    <property type="entry name" value="AFG3-like AAA ATPase 2"/>
    <property type="match status" value="1"/>
</dbReference>
<evidence type="ECO:0000256" key="3">
    <source>
        <dbReference type="ARBA" id="ARBA00010044"/>
    </source>
</evidence>
<dbReference type="Proteomes" id="UP000594638">
    <property type="component" value="Unassembled WGS sequence"/>
</dbReference>
<evidence type="ECO:0000256" key="1">
    <source>
        <dbReference type="ARBA" id="ARBA00001947"/>
    </source>
</evidence>
<dbReference type="InterPro" id="IPR050928">
    <property type="entry name" value="ATP-dep_Zn_Metalloprotease"/>
</dbReference>
<dbReference type="Pfam" id="PF17862">
    <property type="entry name" value="AAA_lid_3"/>
    <property type="match status" value="1"/>
</dbReference>
<evidence type="ECO:0000313" key="18">
    <source>
        <dbReference type="Proteomes" id="UP000594638"/>
    </source>
</evidence>
<comment type="caution">
    <text evidence="17">The sequence shown here is derived from an EMBL/GenBank/DDBJ whole genome shotgun (WGS) entry which is preliminary data.</text>
</comment>
<dbReference type="EMBL" id="CACTIH010003794">
    <property type="protein sequence ID" value="CAA2985167.1"/>
    <property type="molecule type" value="Genomic_DNA"/>
</dbReference>
<dbReference type="GO" id="GO:0004176">
    <property type="term" value="F:ATP-dependent peptidase activity"/>
    <property type="evidence" value="ECO:0007669"/>
    <property type="project" value="InterPro"/>
</dbReference>
<dbReference type="Pfam" id="PF01434">
    <property type="entry name" value="Peptidase_M41"/>
    <property type="match status" value="1"/>
</dbReference>
<dbReference type="PANTHER" id="PTHR43655">
    <property type="entry name" value="ATP-DEPENDENT PROTEASE"/>
    <property type="match status" value="1"/>
</dbReference>
<dbReference type="Gene3D" id="1.10.8.60">
    <property type="match status" value="1"/>
</dbReference>
<dbReference type="GO" id="GO:0016887">
    <property type="term" value="F:ATP hydrolysis activity"/>
    <property type="evidence" value="ECO:0007669"/>
    <property type="project" value="InterPro"/>
</dbReference>
<feature type="region of interest" description="Disordered" evidence="15">
    <location>
        <begin position="774"/>
        <end position="816"/>
    </location>
</feature>
<dbReference type="InterPro" id="IPR003593">
    <property type="entry name" value="AAA+_ATPase"/>
</dbReference>
<sequence>MIFLRIGRSVNRSSRSSLDKTTFLGGYGVELAVLNGLAPENACIARLSGGSGFMRSYLTSIGAGKLVVNGGDSSEFNSVFANPMLFRLYCSETSKRRNYENYYPKNKKEIPKGDNHKGEHKEESSTGDQGNNQDFTKFQSFVAPLWLLGFVLSSVYMKPREPKGISFQEFKNKLLEPGLVDHIVVSNKSVAKVYVKNSPPSDNQTNGDTLHGSVGDTNDQRKVGHYKYYFTIGSVESFEEKLEEAQEALGIDPHNYVPVTFVSEMNWLHEYMKFAPTVLLLGTLFYMGRRMQGVFGVGGPGGKGARGIFNIGKAHFTKMDKNAKNKVFFKDVAGCDEAKQEIMEFVHFLKNPKKYEELGAKIPKGALLVGPPGTGKTLLAKATAGESGVPFLSISGSEFMEMFVGVGPARVRSLFQEARQCAPSIVFIDEIDAIGRARGCGGFSGGHDEWESTLNQLLVEMDGFGTTSGVVVLAGTNRPDILDKALLRPGRFDRQISIDKPDIKGRDQIFRIYLNKLKLDQDPSYYSQRLAALTPGFAGADIANVCNEAALIGARTESTIITMQHFEAAIDRVIGGLEKKNKVISKLERQTVAYHESGHAVSGWFLEHAEPLLKVTIVPRGTAALGFAQYVPNENLLMTKEQLFDMTCMTLGGRAAEQVLIGKISTGAQNDLEKVTKMTYAQVAVYGFSDKVGLLSFPQRDDAMEMTKPYSSKTAAIIDSEVREWVAKAYDRTLLLIEEHKEHVAQIAELLLEKEVLHQEDLVRVLGERPFKSSEPTNYDRFKEGFLEDAETKDIPNGKPVEDERSSPLDPDIVPA</sequence>
<dbReference type="FunFam" id="1.20.58.760:FF:000005">
    <property type="entry name" value="ATP-dependent zinc metalloprotease FTSH 10, mitochondrial"/>
    <property type="match status" value="1"/>
</dbReference>
<comment type="similarity">
    <text evidence="4">In the N-terminal section; belongs to the AAA ATPase family.</text>
</comment>
<dbReference type="GO" id="GO:0005745">
    <property type="term" value="C:m-AAA complex"/>
    <property type="evidence" value="ECO:0007669"/>
    <property type="project" value="TreeGrafter"/>
</dbReference>
<feature type="compositionally biased region" description="Polar residues" evidence="15">
    <location>
        <begin position="198"/>
        <end position="208"/>
    </location>
</feature>
<feature type="domain" description="AAA+ ATPase" evidence="16">
    <location>
        <begin position="362"/>
        <end position="502"/>
    </location>
</feature>
<evidence type="ECO:0000256" key="12">
    <source>
        <dbReference type="ARBA" id="ARBA00023049"/>
    </source>
</evidence>
<evidence type="ECO:0000256" key="8">
    <source>
        <dbReference type="ARBA" id="ARBA00022801"/>
    </source>
</evidence>
<dbReference type="GO" id="GO:0005524">
    <property type="term" value="F:ATP binding"/>
    <property type="evidence" value="ECO:0007669"/>
    <property type="project" value="UniProtKB-KW"/>
</dbReference>
<evidence type="ECO:0000256" key="10">
    <source>
        <dbReference type="ARBA" id="ARBA00022840"/>
    </source>
</evidence>
<dbReference type="Gene3D" id="3.40.1690.20">
    <property type="match status" value="1"/>
</dbReference>
<evidence type="ECO:0000259" key="16">
    <source>
        <dbReference type="SMART" id="SM00382"/>
    </source>
</evidence>
<proteinExistence type="inferred from homology"/>
<keyword evidence="12 17" id="KW-0482">Metalloprotease</keyword>
<dbReference type="InterPro" id="IPR041569">
    <property type="entry name" value="AAA_lid_3"/>
</dbReference>
<keyword evidence="11" id="KW-0809">Transit peptide</keyword>
<evidence type="ECO:0000256" key="5">
    <source>
        <dbReference type="ARBA" id="ARBA00022670"/>
    </source>
</evidence>
<keyword evidence="18" id="KW-1185">Reference proteome</keyword>
<accession>A0A8S0S0N9</accession>
<dbReference type="PANTHER" id="PTHR43655:SF33">
    <property type="entry name" value="AAA+ ATPASE DOMAIN-CONTAINING PROTEIN"/>
    <property type="match status" value="1"/>
</dbReference>
<comment type="subcellular location">
    <subcellularLocation>
        <location evidence="2">Mitochondrion inner membrane</location>
        <topology evidence="2">Single-pass membrane protein</topology>
        <orientation evidence="2">Matrix side</orientation>
    </subcellularLocation>
</comment>
<name>A0A8S0S0N9_OLEEU</name>
<dbReference type="PROSITE" id="PS00674">
    <property type="entry name" value="AAA"/>
    <property type="match status" value="1"/>
</dbReference>
<gene>
    <name evidence="17" type="ORF">OLEA9_A053984</name>
</gene>
<evidence type="ECO:0000256" key="13">
    <source>
        <dbReference type="ARBA" id="ARBA00023128"/>
    </source>
</evidence>
<evidence type="ECO:0000256" key="15">
    <source>
        <dbReference type="SAM" id="MobiDB-lite"/>
    </source>
</evidence>
<dbReference type="InterPro" id="IPR005936">
    <property type="entry name" value="FtsH"/>
</dbReference>
<dbReference type="HAMAP" id="MF_01458">
    <property type="entry name" value="FtsH"/>
    <property type="match status" value="1"/>
</dbReference>
<dbReference type="Gramene" id="OE9A053984T1">
    <property type="protein sequence ID" value="OE9A053984C1"/>
    <property type="gene ID" value="OE9A053984"/>
</dbReference>
<dbReference type="CDD" id="cd19501">
    <property type="entry name" value="RecA-like_FtsH"/>
    <property type="match status" value="1"/>
</dbReference>
<evidence type="ECO:0000256" key="4">
    <source>
        <dbReference type="ARBA" id="ARBA00010550"/>
    </source>
</evidence>
<dbReference type="InterPro" id="IPR027417">
    <property type="entry name" value="P-loop_NTPase"/>
</dbReference>
<evidence type="ECO:0000256" key="7">
    <source>
        <dbReference type="ARBA" id="ARBA00022741"/>
    </source>
</evidence>
<feature type="compositionally biased region" description="Basic and acidic residues" evidence="15">
    <location>
        <begin position="106"/>
        <end position="124"/>
    </location>
</feature>
<dbReference type="SUPFAM" id="SSF52540">
    <property type="entry name" value="P-loop containing nucleoside triphosphate hydrolases"/>
    <property type="match status" value="1"/>
</dbReference>
<feature type="compositionally biased region" description="Basic and acidic residues" evidence="15">
    <location>
        <begin position="774"/>
        <end position="807"/>
    </location>
</feature>
<keyword evidence="13" id="KW-0496">Mitochondrion</keyword>
<evidence type="ECO:0000313" key="17">
    <source>
        <dbReference type="EMBL" id="CAA2985167.1"/>
    </source>
</evidence>
<dbReference type="GO" id="GO:0008270">
    <property type="term" value="F:zinc ion binding"/>
    <property type="evidence" value="ECO:0007669"/>
    <property type="project" value="InterPro"/>
</dbReference>
<keyword evidence="8" id="KW-0378">Hydrolase</keyword>
<evidence type="ECO:0000256" key="2">
    <source>
        <dbReference type="ARBA" id="ARBA00004298"/>
    </source>
</evidence>
<dbReference type="Pfam" id="PF00004">
    <property type="entry name" value="AAA"/>
    <property type="match status" value="1"/>
</dbReference>
<dbReference type="InterPro" id="IPR011546">
    <property type="entry name" value="Pept_M41_FtsH_extracell"/>
</dbReference>
<dbReference type="GO" id="GO:0009535">
    <property type="term" value="C:chloroplast thylakoid membrane"/>
    <property type="evidence" value="ECO:0007669"/>
    <property type="project" value="TreeGrafter"/>
</dbReference>
<dbReference type="InterPro" id="IPR000642">
    <property type="entry name" value="Peptidase_M41"/>
</dbReference>